<dbReference type="Gene3D" id="3.90.226.10">
    <property type="entry name" value="2-enoyl-CoA Hydratase, Chain A, domain 1"/>
    <property type="match status" value="1"/>
</dbReference>
<organism evidence="2 3">
    <name type="scientific">Aureimonas jatrophae</name>
    <dbReference type="NCBI Taxonomy" id="1166073"/>
    <lineage>
        <taxon>Bacteria</taxon>
        <taxon>Pseudomonadati</taxon>
        <taxon>Pseudomonadota</taxon>
        <taxon>Alphaproteobacteria</taxon>
        <taxon>Hyphomicrobiales</taxon>
        <taxon>Aurantimonadaceae</taxon>
        <taxon>Aureimonas</taxon>
    </lineage>
</organism>
<dbReference type="AlphaFoldDB" id="A0A1H0CBA7"/>
<keyword evidence="1" id="KW-0812">Transmembrane</keyword>
<dbReference type="OrthoDB" id="5936191at2"/>
<evidence type="ECO:0000313" key="3">
    <source>
        <dbReference type="Proteomes" id="UP000198793"/>
    </source>
</evidence>
<evidence type="ECO:0000256" key="1">
    <source>
        <dbReference type="SAM" id="Phobius"/>
    </source>
</evidence>
<keyword evidence="1" id="KW-0472">Membrane</keyword>
<dbReference type="STRING" id="1166073.SAMN05192530_101229"/>
<dbReference type="EMBL" id="FNIT01000001">
    <property type="protein sequence ID" value="SDN55168.1"/>
    <property type="molecule type" value="Genomic_DNA"/>
</dbReference>
<accession>A0A1H0CBA7</accession>
<dbReference type="SUPFAM" id="SSF52096">
    <property type="entry name" value="ClpP/crotonase"/>
    <property type="match status" value="1"/>
</dbReference>
<reference evidence="2 3" key="1">
    <citation type="submission" date="2016-10" db="EMBL/GenBank/DDBJ databases">
        <authorList>
            <person name="de Groot N.N."/>
        </authorList>
    </citation>
    <scope>NUCLEOTIDE SEQUENCE [LARGE SCALE GENOMIC DNA]</scope>
    <source>
        <strain evidence="3">L7-484,KACC 16230,DSM 25025</strain>
    </source>
</reference>
<evidence type="ECO:0000313" key="2">
    <source>
        <dbReference type="EMBL" id="SDN55168.1"/>
    </source>
</evidence>
<keyword evidence="1" id="KW-1133">Transmembrane helix</keyword>
<evidence type="ECO:0008006" key="4">
    <source>
        <dbReference type="Google" id="ProtNLM"/>
    </source>
</evidence>
<protein>
    <recommendedName>
        <fullName evidence="4">Clp protease</fullName>
    </recommendedName>
</protein>
<proteinExistence type="predicted"/>
<feature type="transmembrane region" description="Helical" evidence="1">
    <location>
        <begin position="22"/>
        <end position="40"/>
    </location>
</feature>
<dbReference type="InterPro" id="IPR029045">
    <property type="entry name" value="ClpP/crotonase-like_dom_sf"/>
</dbReference>
<keyword evidence="3" id="KW-1185">Reference proteome</keyword>
<gene>
    <name evidence="2" type="ORF">SAMN05192530_101229</name>
</gene>
<dbReference type="Proteomes" id="UP000198793">
    <property type="component" value="Unassembled WGS sequence"/>
</dbReference>
<name>A0A1H0CBA7_9HYPH</name>
<dbReference type="RefSeq" id="WP_090667652.1">
    <property type="nucleotide sequence ID" value="NZ_FNIT01000001.1"/>
</dbReference>
<sequence length="284" mass="30343">MSDVHASPGRLERWLLAIPDGAVLRLIFFGLLTLGATILWQDFQAGLEAGRDAARTERTQPMPLAPARPGDQLRPYLPRALPVAPDRGVPRIPGFSEPLDGGALAASMRFERVADGELAAVGRIDPGTAERLRAALKGAGGEGVTRLVLHSPGGSVEDALAMARLLRERGLETRVPADGYCASACPLVFAGGTARAAGEGAWIGVHQVYAADPSAALRDIDRSIGDIQTTTARCQQLLVDMGVDPRVWIHAMETPAAELYVLTPDELREFKLVWDESQAEREAG</sequence>